<dbReference type="AlphaFoldDB" id="A0A378K709"/>
<organism evidence="2 3">
    <name type="scientific">Legionella pneumophila</name>
    <dbReference type="NCBI Taxonomy" id="446"/>
    <lineage>
        <taxon>Bacteria</taxon>
        <taxon>Pseudomonadati</taxon>
        <taxon>Pseudomonadota</taxon>
        <taxon>Gammaproteobacteria</taxon>
        <taxon>Legionellales</taxon>
        <taxon>Legionellaceae</taxon>
        <taxon>Legionella</taxon>
    </lineage>
</organism>
<evidence type="ECO:0000256" key="1">
    <source>
        <dbReference type="SAM" id="MobiDB-lite"/>
    </source>
</evidence>
<gene>
    <name evidence="2" type="ORF">NCTC12000_01270</name>
</gene>
<dbReference type="Proteomes" id="UP000254631">
    <property type="component" value="Unassembled WGS sequence"/>
</dbReference>
<evidence type="ECO:0000313" key="3">
    <source>
        <dbReference type="Proteomes" id="UP000254631"/>
    </source>
</evidence>
<reference evidence="2 3" key="1">
    <citation type="submission" date="2018-06" db="EMBL/GenBank/DDBJ databases">
        <authorList>
            <consortium name="Pathogen Informatics"/>
            <person name="Doyle S."/>
        </authorList>
    </citation>
    <scope>NUCLEOTIDE SEQUENCE [LARGE SCALE GENOMIC DNA]</scope>
    <source>
        <strain evidence="2 3">NCTC12000</strain>
    </source>
</reference>
<dbReference type="EMBL" id="UGOL01000001">
    <property type="protein sequence ID" value="STX79281.1"/>
    <property type="molecule type" value="Genomic_DNA"/>
</dbReference>
<sequence length="283" mass="33080">MSREEEQAKKKLEEDKVQEEKLIRSTVDDYIREFSNMLHACEQRARRKPADRTALSAEKDAHTLREFLDDLQKAQQEGHGDLPILRTPAEWAAIDQMRQRCVQYQIDPMQNHKMKNEKTEKPIHDSQVSEENLRRLQILDRYKETPRSEEEEEKERKRLINLATSGNNTFIAYEDLEKIAKSGKPFFIPPNSKEDACLSCGNGRLYKGSLSEIRMQLEFDLKKDPDNEQMRTGLRRIENEIFMKPNLASPKKEKDFTEAGITPQENTYTTPNPFSIKPKKEPI</sequence>
<proteinExistence type="predicted"/>
<dbReference type="RefSeq" id="WP_027219586.1">
    <property type="nucleotide sequence ID" value="NZ_BAZA01000116.1"/>
</dbReference>
<feature type="region of interest" description="Disordered" evidence="1">
    <location>
        <begin position="245"/>
        <end position="283"/>
    </location>
</feature>
<name>A0A378K709_LEGPN</name>
<feature type="compositionally biased region" description="Polar residues" evidence="1">
    <location>
        <begin position="263"/>
        <end position="273"/>
    </location>
</feature>
<accession>A0A378K709</accession>
<evidence type="ECO:0000313" key="2">
    <source>
        <dbReference type="EMBL" id="STX79281.1"/>
    </source>
</evidence>
<protein>
    <submittedName>
        <fullName evidence="2">Uncharacterized protein</fullName>
    </submittedName>
</protein>